<evidence type="ECO:0000256" key="2">
    <source>
        <dbReference type="ARBA" id="ARBA00001936"/>
    </source>
</evidence>
<dbReference type="GO" id="GO:0051287">
    <property type="term" value="F:NAD binding"/>
    <property type="evidence" value="ECO:0007669"/>
    <property type="project" value="InterPro"/>
</dbReference>
<comment type="caution">
    <text evidence="19">The sequence shown here is derived from an EMBL/GenBank/DDBJ whole genome shotgun (WGS) entry which is preliminary data.</text>
</comment>
<protein>
    <recommendedName>
        <fullName evidence="16">3-isopropylmalate dehydrogenase</fullName>
        <ecNumber evidence="16">1.1.1.85</ecNumber>
    </recommendedName>
    <alternativeName>
        <fullName evidence="16">3-IPM-DH</fullName>
    </alternativeName>
    <alternativeName>
        <fullName evidence="16">Beta-IPM dehydrogenase</fullName>
        <shortName evidence="16">IMDH</shortName>
    </alternativeName>
</protein>
<dbReference type="PANTHER" id="PTHR42979">
    <property type="entry name" value="3-ISOPROPYLMALATE DEHYDROGENASE"/>
    <property type="match status" value="1"/>
</dbReference>
<evidence type="ECO:0000256" key="13">
    <source>
        <dbReference type="ARBA" id="ARBA00023027"/>
    </source>
</evidence>
<evidence type="ECO:0000256" key="5">
    <source>
        <dbReference type="ARBA" id="ARBA00008319"/>
    </source>
</evidence>
<dbReference type="GO" id="GO:0003862">
    <property type="term" value="F:3-isopropylmalate dehydrogenase activity"/>
    <property type="evidence" value="ECO:0007669"/>
    <property type="project" value="UniProtKB-UniRule"/>
</dbReference>
<feature type="binding site" evidence="16">
    <location>
        <begin position="76"/>
        <end position="89"/>
    </location>
    <ligand>
        <name>NAD(+)</name>
        <dbReference type="ChEBI" id="CHEBI:57540"/>
    </ligand>
</feature>
<dbReference type="NCBIfam" id="TIGR00169">
    <property type="entry name" value="leuB"/>
    <property type="match status" value="1"/>
</dbReference>
<dbReference type="PATRIC" id="fig|136160.3.peg.1163"/>
<comment type="similarity">
    <text evidence="5 16">Belongs to the isocitrate and isopropylmalate dehydrogenases family. LeuB type 1 subfamily.</text>
</comment>
<feature type="binding site" evidence="16">
    <location>
        <position position="106"/>
    </location>
    <ligand>
        <name>substrate</name>
    </ligand>
</feature>
<evidence type="ECO:0000256" key="7">
    <source>
        <dbReference type="ARBA" id="ARBA00022430"/>
    </source>
</evidence>
<evidence type="ECO:0000256" key="8">
    <source>
        <dbReference type="ARBA" id="ARBA00022490"/>
    </source>
</evidence>
<accession>A0A4Y7X2R3</accession>
<keyword evidence="14 16" id="KW-0100">Branched-chain amino acid biosynthesis</keyword>
<feature type="binding site" evidence="16">
    <location>
        <position position="96"/>
    </location>
    <ligand>
        <name>substrate</name>
    </ligand>
</feature>
<dbReference type="PROSITE" id="PS00470">
    <property type="entry name" value="IDH_IMDH"/>
    <property type="match status" value="1"/>
</dbReference>
<dbReference type="UniPathway" id="UPA00048">
    <property type="reaction ID" value="UER00072"/>
</dbReference>
<evidence type="ECO:0000256" key="3">
    <source>
        <dbReference type="ARBA" id="ARBA00004496"/>
    </source>
</evidence>
<dbReference type="InterPro" id="IPR019818">
    <property type="entry name" value="IsoCit/isopropylmalate_DH_CS"/>
</dbReference>
<feature type="site" description="Important for catalysis" evidence="16">
    <location>
        <position position="141"/>
    </location>
</feature>
<dbReference type="FunFam" id="3.40.718.10:FF:000028">
    <property type="entry name" value="3-isopropylmalate dehydrogenase"/>
    <property type="match status" value="1"/>
</dbReference>
<feature type="site" description="Important for catalysis" evidence="16">
    <location>
        <position position="191"/>
    </location>
</feature>
<dbReference type="Gene3D" id="3.40.718.10">
    <property type="entry name" value="Isopropylmalate Dehydrogenase"/>
    <property type="match status" value="1"/>
</dbReference>
<feature type="domain" description="Isopropylmalate dehydrogenase-like" evidence="18">
    <location>
        <begin position="4"/>
        <end position="352"/>
    </location>
</feature>
<evidence type="ECO:0000256" key="12">
    <source>
        <dbReference type="ARBA" id="ARBA00023002"/>
    </source>
</evidence>
<accession>A0A0M0KHA0</accession>
<evidence type="ECO:0000256" key="11">
    <source>
        <dbReference type="ARBA" id="ARBA00022842"/>
    </source>
</evidence>
<dbReference type="PANTHER" id="PTHR42979:SF1">
    <property type="entry name" value="3-ISOPROPYLMALATE DEHYDROGENASE"/>
    <property type="match status" value="1"/>
</dbReference>
<comment type="subcellular location">
    <subcellularLocation>
        <location evidence="3 16">Cytoplasm</location>
    </subcellularLocation>
</comment>
<evidence type="ECO:0000256" key="4">
    <source>
        <dbReference type="ARBA" id="ARBA00004762"/>
    </source>
</evidence>
<feature type="binding site" evidence="16">
    <location>
        <begin position="281"/>
        <end position="293"/>
    </location>
    <ligand>
        <name>NAD(+)</name>
        <dbReference type="ChEBI" id="CHEBI:57540"/>
    </ligand>
</feature>
<dbReference type="RefSeq" id="WP_010899201.1">
    <property type="nucleotide sequence ID" value="NZ_CP040441.1"/>
</dbReference>
<evidence type="ECO:0000259" key="18">
    <source>
        <dbReference type="SMART" id="SM01329"/>
    </source>
</evidence>
<evidence type="ECO:0000313" key="19">
    <source>
        <dbReference type="EMBL" id="KOO38196.1"/>
    </source>
</evidence>
<dbReference type="GO" id="GO:0000287">
    <property type="term" value="F:magnesium ion binding"/>
    <property type="evidence" value="ECO:0007669"/>
    <property type="project" value="InterPro"/>
</dbReference>
<dbReference type="EMBL" id="LILD01000001">
    <property type="protein sequence ID" value="KOO38196.1"/>
    <property type="molecule type" value="Genomic_DNA"/>
</dbReference>
<evidence type="ECO:0000256" key="6">
    <source>
        <dbReference type="ARBA" id="ARBA00011738"/>
    </source>
</evidence>
<dbReference type="InterPro" id="IPR004429">
    <property type="entry name" value="Isopropylmalate_DH"/>
</dbReference>
<keyword evidence="11 16" id="KW-0460">Magnesium</keyword>
<dbReference type="GO" id="GO:0005829">
    <property type="term" value="C:cytosol"/>
    <property type="evidence" value="ECO:0007669"/>
    <property type="project" value="TreeGrafter"/>
</dbReference>
<keyword evidence="12 16" id="KW-0560">Oxidoreductase</keyword>
<organism evidence="19">
    <name type="scientific">Halalkalibacterium halodurans</name>
    <name type="common">Bacillus halodurans</name>
    <dbReference type="NCBI Taxonomy" id="86665"/>
    <lineage>
        <taxon>Bacteria</taxon>
        <taxon>Bacillati</taxon>
        <taxon>Bacillota</taxon>
        <taxon>Bacilli</taxon>
        <taxon>Bacillales</taxon>
        <taxon>Bacillaceae</taxon>
        <taxon>Halalkalibacterium (ex Joshi et al. 2022)</taxon>
    </lineage>
</organism>
<keyword evidence="7 16" id="KW-0432">Leucine biosynthesis</keyword>
<evidence type="ECO:0000256" key="10">
    <source>
        <dbReference type="ARBA" id="ARBA00022723"/>
    </source>
</evidence>
<evidence type="ECO:0000256" key="15">
    <source>
        <dbReference type="ARBA" id="ARBA00023577"/>
    </source>
</evidence>
<gene>
    <name evidence="16" type="primary">leuB</name>
    <name evidence="19" type="ORF">AMD02_04470</name>
</gene>
<comment type="function">
    <text evidence="15 16 17">Catalyzes the oxidation of 3-carboxy-2-hydroxy-4-methylpentanoate (3-isopropylmalate) to 3-carboxy-4-methyl-2-oxopentanoate. The product decarboxylates to 4-methyl-2 oxopentanoate.</text>
</comment>
<keyword evidence="9 16" id="KW-0028">Amino-acid biosynthesis</keyword>
<dbReference type="Pfam" id="PF00180">
    <property type="entry name" value="Iso_dh"/>
    <property type="match status" value="1"/>
</dbReference>
<evidence type="ECO:0000256" key="14">
    <source>
        <dbReference type="ARBA" id="ARBA00023304"/>
    </source>
</evidence>
<dbReference type="InterPro" id="IPR024084">
    <property type="entry name" value="IsoPropMal-DH-like_dom"/>
</dbReference>
<dbReference type="OMA" id="EYDLGAR"/>
<dbReference type="SMR" id="A0A0M0KHA0"/>
<feature type="binding site" evidence="16">
    <location>
        <position position="223"/>
    </location>
    <ligand>
        <name>substrate</name>
    </ligand>
</feature>
<dbReference type="SMART" id="SM01329">
    <property type="entry name" value="Iso_dh"/>
    <property type="match status" value="1"/>
</dbReference>
<proteinExistence type="inferred from homology"/>
<sequence>MEKQIAVLPGDGIGPEVTDAAIEVLQAVADRFGHTFSYKKALLGGCAIDEVGTPLPEETLDVCRHADGILLGAVGGPKWDTLPGHLRPEKGLLGLRKGLNLFANLRPVTVYDSLADASTLKNDVIDGVDLLIVRELTGGLYFGEPRERRGEGETEEVVDTLLYTRGEMRRIIRKAFELAMVRNKHVTSVDKANVLESSRMWREVANEVAQEFPEVTLEHMLVDNAAMQLIRRPKQFDVLVTENLFGDILSDEASMVTGSLGMLPSASLTSDGPGLYEPIHGSAPDIAGKGVANPLATIASCAMMLKYSFGLHEEAKTIEDAIEAVLKQGYRTADIAKPGEESSSTKAITDAVVEAIQASVDIS</sequence>
<dbReference type="GeneID" id="87598579"/>
<keyword evidence="8 16" id="KW-0963">Cytoplasm</keyword>
<feature type="binding site" evidence="16">
    <location>
        <position position="251"/>
    </location>
    <ligand>
        <name>Mg(2+)</name>
        <dbReference type="ChEBI" id="CHEBI:18420"/>
    </ligand>
</feature>
<evidence type="ECO:0000256" key="1">
    <source>
        <dbReference type="ARBA" id="ARBA00000624"/>
    </source>
</evidence>
<feature type="binding site" evidence="16">
    <location>
        <position position="223"/>
    </location>
    <ligand>
        <name>Mg(2+)</name>
        <dbReference type="ChEBI" id="CHEBI:18420"/>
    </ligand>
</feature>
<feature type="binding site" evidence="16">
    <location>
        <position position="134"/>
    </location>
    <ligand>
        <name>substrate</name>
    </ligand>
</feature>
<dbReference type="AlphaFoldDB" id="A0A0M0KHA0"/>
<dbReference type="GO" id="GO:0009098">
    <property type="term" value="P:L-leucine biosynthetic process"/>
    <property type="evidence" value="ECO:0007669"/>
    <property type="project" value="UniProtKB-UniRule"/>
</dbReference>
<dbReference type="EC" id="1.1.1.85" evidence="16"/>
<comment type="catalytic activity">
    <reaction evidence="1 16 17">
        <text>(2R,3S)-3-isopropylmalate + NAD(+) = 4-methyl-2-oxopentanoate + CO2 + NADH</text>
        <dbReference type="Rhea" id="RHEA:32271"/>
        <dbReference type="ChEBI" id="CHEBI:16526"/>
        <dbReference type="ChEBI" id="CHEBI:17865"/>
        <dbReference type="ChEBI" id="CHEBI:35121"/>
        <dbReference type="ChEBI" id="CHEBI:57540"/>
        <dbReference type="ChEBI" id="CHEBI:57945"/>
        <dbReference type="EC" id="1.1.1.85"/>
    </reaction>
</comment>
<keyword evidence="16" id="KW-0464">Manganese</keyword>
<comment type="cofactor">
    <cofactor evidence="16 17">
        <name>Mg(2+)</name>
        <dbReference type="ChEBI" id="CHEBI:18420"/>
    </cofactor>
    <cofactor evidence="16 17">
        <name>Mn(2+)</name>
        <dbReference type="ChEBI" id="CHEBI:29035"/>
    </cofactor>
    <text evidence="16 17">Binds 1 Mg(2+) or Mn(2+) ion per subunit.</text>
</comment>
<dbReference type="HAMAP" id="MF_01033">
    <property type="entry name" value="LeuB_type1"/>
    <property type="match status" value="1"/>
</dbReference>
<keyword evidence="13 16" id="KW-0520">NAD</keyword>
<comment type="pathway">
    <text evidence="4 16 17">Amino-acid biosynthesis; L-leucine biosynthesis; L-leucine from 3-methyl-2-oxobutanoate: step 3/4.</text>
</comment>
<comment type="cofactor">
    <cofactor evidence="2">
        <name>Mn(2+)</name>
        <dbReference type="ChEBI" id="CHEBI:29035"/>
    </cofactor>
</comment>
<keyword evidence="10 16" id="KW-0479">Metal-binding</keyword>
<name>A0A0M0KHA0_ALKHA</name>
<evidence type="ECO:0000256" key="17">
    <source>
        <dbReference type="RuleBase" id="RU004445"/>
    </source>
</evidence>
<evidence type="ECO:0000256" key="16">
    <source>
        <dbReference type="HAMAP-Rule" id="MF_01033"/>
    </source>
</evidence>
<evidence type="ECO:0000256" key="9">
    <source>
        <dbReference type="ARBA" id="ARBA00022605"/>
    </source>
</evidence>
<dbReference type="SUPFAM" id="SSF53659">
    <property type="entry name" value="Isocitrate/Isopropylmalate dehydrogenase-like"/>
    <property type="match status" value="1"/>
</dbReference>
<comment type="subunit">
    <text evidence="6 16 17">Homodimer.</text>
</comment>
<feature type="binding site" evidence="16">
    <location>
        <position position="247"/>
    </location>
    <ligand>
        <name>Mg(2+)</name>
        <dbReference type="ChEBI" id="CHEBI:18420"/>
    </ligand>
</feature>
<reference evidence="19" key="1">
    <citation type="submission" date="2015-08" db="EMBL/GenBank/DDBJ databases">
        <title>Complete DNA Sequence of Pseudomonas syringae pv. actinidiae, the Causal Agent of Kiwifruit Canker Disease.</title>
        <authorList>
            <person name="Rikkerink E.H.A."/>
            <person name="Fineran P.C."/>
        </authorList>
    </citation>
    <scope>NUCLEOTIDE SEQUENCE</scope>
    <source>
        <strain evidence="19">DSM 13666</strain>
    </source>
</reference>